<evidence type="ECO:0000259" key="2">
    <source>
        <dbReference type="Pfam" id="PF07859"/>
    </source>
</evidence>
<dbReference type="Proteomes" id="UP001150217">
    <property type="component" value="Unassembled WGS sequence"/>
</dbReference>
<dbReference type="Gene3D" id="3.40.50.1820">
    <property type="entry name" value="alpha/beta hydrolase"/>
    <property type="match status" value="1"/>
</dbReference>
<name>A0ABQ8V1W1_9AGAR</name>
<dbReference type="InterPro" id="IPR050300">
    <property type="entry name" value="GDXG_lipolytic_enzyme"/>
</dbReference>
<dbReference type="EMBL" id="JANVFT010000094">
    <property type="protein sequence ID" value="KAJ4469841.1"/>
    <property type="molecule type" value="Genomic_DNA"/>
</dbReference>
<protein>
    <submittedName>
        <fullName evidence="3">Alpha/Beta hydrolase protein</fullName>
    </submittedName>
</protein>
<proteinExistence type="predicted"/>
<evidence type="ECO:0000256" key="1">
    <source>
        <dbReference type="ARBA" id="ARBA00022801"/>
    </source>
</evidence>
<sequence length="285" mass="31511">MIYVHGGSLVAGDKVWYKGSLYANIGDYFASYGIITVIVNYRLVPDVKYPGGAEDILMAREWVYHNISKAEFGEGDPEKVVLVGHSAGGLHLATNLYLYPPEPKPKPNLNTQKYPLPSPPPIAGIVFISTPFIFDSNPTTITTTLIPAQPSHWHTNTQFHSNTQFQTALKAYYGTQHLDEVQELSPIGLMMGKIPDGSPVLDPRRLPCLVVLAQYDPQGIQDSTFAFVDEYRRRSPHGVLPEFVVVGGHNHISHVCSIGTEDDVQGRILREFINRVLVLKGGFTA</sequence>
<reference evidence="3" key="1">
    <citation type="submission" date="2022-08" db="EMBL/GenBank/DDBJ databases">
        <title>A Global Phylogenomic Analysis of the Shiitake Genus Lentinula.</title>
        <authorList>
            <consortium name="DOE Joint Genome Institute"/>
            <person name="Sierra-Patev S."/>
            <person name="Min B."/>
            <person name="Naranjo-Ortiz M."/>
            <person name="Looney B."/>
            <person name="Konkel Z."/>
            <person name="Slot J.C."/>
            <person name="Sakamoto Y."/>
            <person name="Steenwyk J.L."/>
            <person name="Rokas A."/>
            <person name="Carro J."/>
            <person name="Camarero S."/>
            <person name="Ferreira P."/>
            <person name="Molpeceres G."/>
            <person name="Ruiz-Duenas F.J."/>
            <person name="Serrano A."/>
            <person name="Henrissat B."/>
            <person name="Drula E."/>
            <person name="Hughes K.W."/>
            <person name="Mata J.L."/>
            <person name="Ishikawa N.K."/>
            <person name="Vargas-Isla R."/>
            <person name="Ushijima S."/>
            <person name="Smith C.A."/>
            <person name="Ahrendt S."/>
            <person name="Andreopoulos W."/>
            <person name="He G."/>
            <person name="Labutti K."/>
            <person name="Lipzen A."/>
            <person name="Ng V."/>
            <person name="Riley R."/>
            <person name="Sandor L."/>
            <person name="Barry K."/>
            <person name="Martinez A.T."/>
            <person name="Xiao Y."/>
            <person name="Gibbons J.G."/>
            <person name="Terashima K."/>
            <person name="Grigoriev I.V."/>
            <person name="Hibbett D.S."/>
        </authorList>
    </citation>
    <scope>NUCLEOTIDE SEQUENCE</scope>
    <source>
        <strain evidence="3">RHP3577 ss4</strain>
    </source>
</reference>
<dbReference type="GO" id="GO:0016787">
    <property type="term" value="F:hydrolase activity"/>
    <property type="evidence" value="ECO:0007669"/>
    <property type="project" value="UniProtKB-KW"/>
</dbReference>
<dbReference type="PANTHER" id="PTHR48081">
    <property type="entry name" value="AB HYDROLASE SUPERFAMILY PROTEIN C4A8.06C"/>
    <property type="match status" value="1"/>
</dbReference>
<comment type="caution">
    <text evidence="3">The sequence shown here is derived from an EMBL/GenBank/DDBJ whole genome shotgun (WGS) entry which is preliminary data.</text>
</comment>
<dbReference type="SUPFAM" id="SSF53474">
    <property type="entry name" value="alpha/beta-Hydrolases"/>
    <property type="match status" value="1"/>
</dbReference>
<dbReference type="Pfam" id="PF07859">
    <property type="entry name" value="Abhydrolase_3"/>
    <property type="match status" value="1"/>
</dbReference>
<dbReference type="PANTHER" id="PTHR48081:SF33">
    <property type="entry name" value="KYNURENINE FORMAMIDASE"/>
    <property type="match status" value="1"/>
</dbReference>
<keyword evidence="4" id="KW-1185">Reference proteome</keyword>
<evidence type="ECO:0000313" key="4">
    <source>
        <dbReference type="Proteomes" id="UP001150217"/>
    </source>
</evidence>
<gene>
    <name evidence="3" type="ORF">C8R41DRAFT_852704</name>
</gene>
<dbReference type="InterPro" id="IPR013094">
    <property type="entry name" value="AB_hydrolase_3"/>
</dbReference>
<keyword evidence="1 3" id="KW-0378">Hydrolase</keyword>
<evidence type="ECO:0000313" key="3">
    <source>
        <dbReference type="EMBL" id="KAJ4469841.1"/>
    </source>
</evidence>
<accession>A0ABQ8V1W1</accession>
<organism evidence="3 4">
    <name type="scientific">Lentinula lateritia</name>
    <dbReference type="NCBI Taxonomy" id="40482"/>
    <lineage>
        <taxon>Eukaryota</taxon>
        <taxon>Fungi</taxon>
        <taxon>Dikarya</taxon>
        <taxon>Basidiomycota</taxon>
        <taxon>Agaricomycotina</taxon>
        <taxon>Agaricomycetes</taxon>
        <taxon>Agaricomycetidae</taxon>
        <taxon>Agaricales</taxon>
        <taxon>Marasmiineae</taxon>
        <taxon>Omphalotaceae</taxon>
        <taxon>Lentinula</taxon>
    </lineage>
</organism>
<dbReference type="InterPro" id="IPR029058">
    <property type="entry name" value="AB_hydrolase_fold"/>
</dbReference>
<feature type="domain" description="Alpha/beta hydrolase fold-3" evidence="2">
    <location>
        <begin position="1"/>
        <end position="187"/>
    </location>
</feature>